<dbReference type="eggNOG" id="COG0438">
    <property type="taxonomic scope" value="Bacteria"/>
</dbReference>
<dbReference type="Proteomes" id="UP000002704">
    <property type="component" value="Chromosome"/>
</dbReference>
<dbReference type="HOGENOM" id="CLU_269567_0_0_6"/>
<dbReference type="KEGG" id="pfo:Pfl01_4067"/>
<feature type="domain" description="Glycosyl transferase family 1" evidence="2">
    <location>
        <begin position="835"/>
        <end position="993"/>
    </location>
</feature>
<dbReference type="Pfam" id="PF00535">
    <property type="entry name" value="Glycos_transf_2"/>
    <property type="match status" value="1"/>
</dbReference>
<dbReference type="InterPro" id="IPR001296">
    <property type="entry name" value="Glyco_trans_1"/>
</dbReference>
<dbReference type="CDD" id="cd00761">
    <property type="entry name" value="Glyco_tranf_GTA_type"/>
    <property type="match status" value="1"/>
</dbReference>
<dbReference type="Gene3D" id="3.40.50.2000">
    <property type="entry name" value="Glycogen Phosphorylase B"/>
    <property type="match status" value="2"/>
</dbReference>
<evidence type="ECO:0000259" key="2">
    <source>
        <dbReference type="Pfam" id="PF00534"/>
    </source>
</evidence>
<dbReference type="eggNOG" id="COG1216">
    <property type="taxonomic scope" value="Bacteria"/>
</dbReference>
<dbReference type="InterPro" id="IPR029044">
    <property type="entry name" value="Nucleotide-diphossugar_trans"/>
</dbReference>
<keyword evidence="1" id="KW-0997">Cell inner membrane</keyword>
<dbReference type="Gene3D" id="3.90.550.10">
    <property type="entry name" value="Spore Coat Polysaccharide Biosynthesis Protein SpsA, Chain A"/>
    <property type="match status" value="1"/>
</dbReference>
<sequence>MKFSDFSSDLKIHASSKAPSKPKVTVILPTYSRGHGPLQESIDSVLAQSYRNFELIIVDDGSRDGSAAVLQEYLKKDPRIIVHSYHKNSGLPALRVNQAALRAKGKYIAYQFDDDMWTEHSLQVRVEQLEKCTRPAVAYANASVDIALADGSITTRKLGGPFNYGLLMNGNYIANNTVMHHKSLFDIAGMYDSHVMMRRYSDYDLWLRFAKHADFIWVDEVTSHVRANLVDSLGKEIPLFFARYRKSLAIPRDHLLTPAKINDYDVIDLSQFADTFTDAEIIEYRRMEAAPFLTKFNDYCSDSEMAVAAAARGRKLHLLTVKPDYSTSVDVTIHNFTQLAEQRAITSTFVKENDLPVIDLAGVDVTVLYRTVGVAGSQFVKNQKGNMPLAYLMDDNMLHFHEVGPQHSFLAPGTPTYQNIAQQIQSVDTCIGYSDAINEDLRELNSKTVRLNTNIHARFVQKRTYSRGKRLKVAIMSGAVREDILRELWQALANFASAHANSVEFHFWGLDPEKFGTLECPVFFKPFTHVYESYIRDLSETSFDIALVPLDFSTRAARSKSPVKLLESVAAGAIGIFTDAVPYSDIPDACCVKVENTVEAWEQALNHCYEMGQQKRDQMLENARELVLSRYTTESQFYDFLASCEAVRLHSRLGDKAIAYAFHETALGGATLHLIRHASLVASLGFRVVGIVPQDATYGPIFKARWDAATNGACLLEEQWPSGYIDSPQPQRPFQPQDEAAARHLSNCLEPERVGFLHFATWSPTMSLLAKQLGIPCSASVHQFYEGAGNSIVHFADSIHCSSLTHGFKWSSLSKSPARRIVCPVADDYFASFATNRARAAKSGNALRILVSGTLQPRKNQLGAIQAAILLNDAGFDVSLDLIGYTVFHNQYLAECTSLIEASQYKDKFIIHGFIDDPKPFYDKCDLLLISATDESMPQTMLQAMAMGIPVVSTIVGGVGEIIKHRYSGFLAQDDSPEAMAAAVSQYIRLSQLQRLEIIDRAQRSMKFLARPTYVRSELVDLYNQAFEEFARHRKAAQKPGDNSSRTSASSYEQMLLATLNTTRSQISQLSRALDK</sequence>
<evidence type="ECO:0000256" key="1">
    <source>
        <dbReference type="ARBA" id="ARBA00022519"/>
    </source>
</evidence>
<dbReference type="AlphaFoldDB" id="Q3K8V0"/>
<reference evidence="4 5" key="1">
    <citation type="journal article" date="2009" name="Genome Biol.">
        <title>Genomic and genetic analyses of diversity and plant interactions of Pseudomonas fluorescens.</title>
        <authorList>
            <person name="Silby M.W."/>
            <person name="Cerdeno-Tarraga A.M."/>
            <person name="Vernikos G.S."/>
            <person name="Giddens S.R."/>
            <person name="Jackson R.W."/>
            <person name="Preston G.M."/>
            <person name="Zhang X.X."/>
            <person name="Moon C.D."/>
            <person name="Gehrig S.M."/>
            <person name="Godfrey S.A."/>
            <person name="Knight C.G."/>
            <person name="Malone J.G."/>
            <person name="Robinson Z."/>
            <person name="Spiers A.J."/>
            <person name="Harris S."/>
            <person name="Challis G.L."/>
            <person name="Yaxley A.M."/>
            <person name="Harris D."/>
            <person name="Seeger K."/>
            <person name="Murphy L."/>
            <person name="Rutter S."/>
            <person name="Squares R."/>
            <person name="Quail M.A."/>
            <person name="Saunders E."/>
            <person name="Mavromatis K."/>
            <person name="Brettin T.S."/>
            <person name="Bentley S.D."/>
            <person name="Hothersall J."/>
            <person name="Stephens E."/>
            <person name="Thomas C.M."/>
            <person name="Parkhill J."/>
            <person name="Levy S.B."/>
            <person name="Rainey P.B."/>
            <person name="Thomson N.R."/>
        </authorList>
    </citation>
    <scope>NUCLEOTIDE SEQUENCE [LARGE SCALE GENOMIC DNA]</scope>
    <source>
        <strain evidence="4 5">Pf0-1</strain>
    </source>
</reference>
<evidence type="ECO:0000313" key="5">
    <source>
        <dbReference type="Proteomes" id="UP000002704"/>
    </source>
</evidence>
<keyword evidence="4" id="KW-0808">Transferase</keyword>
<name>Q3K8V0_PSEPF</name>
<dbReference type="SUPFAM" id="SSF53448">
    <property type="entry name" value="Nucleotide-diphospho-sugar transferases"/>
    <property type="match status" value="1"/>
</dbReference>
<dbReference type="InterPro" id="IPR001173">
    <property type="entry name" value="Glyco_trans_2-like"/>
</dbReference>
<keyword evidence="1" id="KW-0472">Membrane</keyword>
<dbReference type="RefSeq" id="WP_011335363.1">
    <property type="nucleotide sequence ID" value="NC_007492.2"/>
</dbReference>
<dbReference type="PANTHER" id="PTHR22916">
    <property type="entry name" value="GLYCOSYLTRANSFERASE"/>
    <property type="match status" value="1"/>
</dbReference>
<evidence type="ECO:0000313" key="4">
    <source>
        <dbReference type="EMBL" id="ABA75804.1"/>
    </source>
</evidence>
<feature type="domain" description="Glycosyltransferase 2-like" evidence="3">
    <location>
        <begin position="25"/>
        <end position="134"/>
    </location>
</feature>
<gene>
    <name evidence="4" type="ordered locus">Pfl01_4067</name>
</gene>
<dbReference type="Pfam" id="PF00534">
    <property type="entry name" value="Glycos_transf_1"/>
    <property type="match status" value="1"/>
</dbReference>
<evidence type="ECO:0000259" key="3">
    <source>
        <dbReference type="Pfam" id="PF00535"/>
    </source>
</evidence>
<dbReference type="SUPFAM" id="SSF53756">
    <property type="entry name" value="UDP-Glycosyltransferase/glycogen phosphorylase"/>
    <property type="match status" value="1"/>
</dbReference>
<proteinExistence type="predicted"/>
<protein>
    <submittedName>
        <fullName evidence="4">Putative glycosyl transferase</fullName>
    </submittedName>
</protein>
<organism evidence="4 5">
    <name type="scientific">Pseudomonas fluorescens (strain Pf0-1)</name>
    <dbReference type="NCBI Taxonomy" id="205922"/>
    <lineage>
        <taxon>Bacteria</taxon>
        <taxon>Pseudomonadati</taxon>
        <taxon>Pseudomonadota</taxon>
        <taxon>Gammaproteobacteria</taxon>
        <taxon>Pseudomonadales</taxon>
        <taxon>Pseudomonadaceae</taxon>
        <taxon>Pseudomonas</taxon>
    </lineage>
</organism>
<dbReference type="CAZy" id="GT2">
    <property type="family name" value="Glycosyltransferase Family 2"/>
</dbReference>
<dbReference type="GO" id="GO:0016758">
    <property type="term" value="F:hexosyltransferase activity"/>
    <property type="evidence" value="ECO:0007669"/>
    <property type="project" value="UniProtKB-ARBA"/>
</dbReference>
<dbReference type="PANTHER" id="PTHR22916:SF3">
    <property type="entry name" value="UDP-GLCNAC:BETAGAL BETA-1,3-N-ACETYLGLUCOSAMINYLTRANSFERASE-LIKE PROTEIN 1"/>
    <property type="match status" value="1"/>
</dbReference>
<accession>Q3K8V0</accession>
<dbReference type="EMBL" id="CP000094">
    <property type="protein sequence ID" value="ABA75804.1"/>
    <property type="molecule type" value="Genomic_DNA"/>
</dbReference>
<dbReference type="CDD" id="cd03801">
    <property type="entry name" value="GT4_PimA-like"/>
    <property type="match status" value="1"/>
</dbReference>
<keyword evidence="1" id="KW-1003">Cell membrane</keyword>